<evidence type="ECO:0000313" key="2">
    <source>
        <dbReference type="EMBL" id="KAF6800139.1"/>
    </source>
</evidence>
<dbReference type="Proteomes" id="UP000639643">
    <property type="component" value="Unassembled WGS sequence"/>
</dbReference>
<dbReference type="EMBL" id="WIGM01001357">
    <property type="protein sequence ID" value="KAF6800139.1"/>
    <property type="molecule type" value="Genomic_DNA"/>
</dbReference>
<evidence type="ECO:0000256" key="1">
    <source>
        <dbReference type="SAM" id="MobiDB-lite"/>
    </source>
</evidence>
<proteinExistence type="predicted"/>
<accession>A0A8H6IV18</accession>
<protein>
    <submittedName>
        <fullName evidence="2">Uncharacterized protein</fullName>
    </submittedName>
</protein>
<evidence type="ECO:0000313" key="3">
    <source>
        <dbReference type="Proteomes" id="UP000639643"/>
    </source>
</evidence>
<keyword evidence="3" id="KW-1185">Reference proteome</keyword>
<comment type="caution">
    <text evidence="2">The sequence shown here is derived from an EMBL/GenBank/DDBJ whole genome shotgun (WGS) entry which is preliminary data.</text>
</comment>
<sequence>MSFGNLDSAQAGLSRPECKTPTTSPTERRPPVTKVLTCFTCGTISSANSRKKAARARVLIDGVMHPPPRIGGLIDREPVLLALDAEDFDAHHESRTGARPDSFSNFKKQPPKLRLQPHIRGAHGIGLDIAHGLAAWVIVLPDEERAICFGCGCDATSSLGALIAILGVMVERDDGIPGGLEVSRGDWGASRADDAPAALAPLPRLQYRLVSSSVGTPRLETSETSQAHARSARAAFKNRCRATGVEGGKCQKLCQRRWIGVLAVRIASRHDSGHWGLESRSRSYVQRNG</sequence>
<reference evidence="2" key="1">
    <citation type="journal article" date="2020" name="Phytopathology">
        <title>Genome Sequence Resources of Colletotrichum truncatum, C. plurivorum, C. musicola, and C. sojae: Four Species Pathogenic to Soybean (Glycine max).</title>
        <authorList>
            <person name="Rogerio F."/>
            <person name="Boufleur T.R."/>
            <person name="Ciampi-Guillardi M."/>
            <person name="Sukno S.A."/>
            <person name="Thon M.R."/>
            <person name="Massola Junior N.S."/>
            <person name="Baroncelli R."/>
        </authorList>
    </citation>
    <scope>NUCLEOTIDE SEQUENCE</scope>
    <source>
        <strain evidence="2">LFN0074</strain>
    </source>
</reference>
<feature type="region of interest" description="Disordered" evidence="1">
    <location>
        <begin position="1"/>
        <end position="30"/>
    </location>
</feature>
<organism evidence="2 3">
    <name type="scientific">Colletotrichum musicola</name>
    <dbReference type="NCBI Taxonomy" id="2175873"/>
    <lineage>
        <taxon>Eukaryota</taxon>
        <taxon>Fungi</taxon>
        <taxon>Dikarya</taxon>
        <taxon>Ascomycota</taxon>
        <taxon>Pezizomycotina</taxon>
        <taxon>Sordariomycetes</taxon>
        <taxon>Hypocreomycetidae</taxon>
        <taxon>Glomerellales</taxon>
        <taxon>Glomerellaceae</taxon>
        <taxon>Colletotrichum</taxon>
        <taxon>Colletotrichum orchidearum species complex</taxon>
    </lineage>
</organism>
<name>A0A8H6IV18_9PEZI</name>
<dbReference type="AlphaFoldDB" id="A0A8H6IV18"/>
<gene>
    <name evidence="2" type="ORF">CMUS01_15593</name>
</gene>